<reference evidence="1 2" key="1">
    <citation type="submission" date="2019-10" db="EMBL/GenBank/DDBJ databases">
        <title>Cognatihalovulum marinum gen. nov. sp. nov., a new member of the family Rhodobacteraceae isolated from deep seawater of the Northwest Indian Ocean.</title>
        <authorList>
            <person name="Ruan C."/>
            <person name="Wang J."/>
            <person name="Zheng X."/>
            <person name="Song L."/>
            <person name="Zhu Y."/>
            <person name="Huang Y."/>
            <person name="Lu Z."/>
            <person name="Du W."/>
            <person name="Huang L."/>
            <person name="Dai X."/>
        </authorList>
    </citation>
    <scope>NUCLEOTIDE SEQUENCE [LARGE SCALE GENOMIC DNA]</scope>
    <source>
        <strain evidence="1 2">2CG4</strain>
    </source>
</reference>
<name>A0A6L5Z5M5_9RHOB</name>
<evidence type="ECO:0000313" key="1">
    <source>
        <dbReference type="EMBL" id="MSU91886.1"/>
    </source>
</evidence>
<dbReference type="EMBL" id="WIND01000028">
    <property type="protein sequence ID" value="MSU91886.1"/>
    <property type="molecule type" value="Genomic_DNA"/>
</dbReference>
<dbReference type="AlphaFoldDB" id="A0A6L5Z5M5"/>
<sequence>MGLPDAALKGLAGALAEDLGGTTAPGARADDILREKEKFLAKVREYAAFSREARLEAEVARLRGNLKTIAGLCKRPIDADQALLNRKLGEIYDTVDLLPDLDLETDLAWMKANGHSPETPSA</sequence>
<organism evidence="1 2">
    <name type="scientific">Halovulum marinum</name>
    <dbReference type="NCBI Taxonomy" id="2662447"/>
    <lineage>
        <taxon>Bacteria</taxon>
        <taxon>Pseudomonadati</taxon>
        <taxon>Pseudomonadota</taxon>
        <taxon>Alphaproteobacteria</taxon>
        <taxon>Rhodobacterales</taxon>
        <taxon>Paracoccaceae</taxon>
        <taxon>Halovulum</taxon>
    </lineage>
</organism>
<gene>
    <name evidence="1" type="ORF">GE300_20140</name>
</gene>
<proteinExistence type="predicted"/>
<dbReference type="Proteomes" id="UP000474957">
    <property type="component" value="Unassembled WGS sequence"/>
</dbReference>
<accession>A0A6L5Z5M5</accession>
<dbReference type="RefSeq" id="WP_154449317.1">
    <property type="nucleotide sequence ID" value="NZ_WIND01000028.1"/>
</dbReference>
<evidence type="ECO:0000313" key="2">
    <source>
        <dbReference type="Proteomes" id="UP000474957"/>
    </source>
</evidence>
<protein>
    <submittedName>
        <fullName evidence="1">Uncharacterized protein</fullName>
    </submittedName>
</protein>
<keyword evidence="2" id="KW-1185">Reference proteome</keyword>
<comment type="caution">
    <text evidence="1">The sequence shown here is derived from an EMBL/GenBank/DDBJ whole genome shotgun (WGS) entry which is preliminary data.</text>
</comment>